<dbReference type="InterPro" id="IPR009959">
    <property type="entry name" value="Cyclase_SnoaL-like"/>
</dbReference>
<dbReference type="GO" id="GO:0030638">
    <property type="term" value="P:polyketide metabolic process"/>
    <property type="evidence" value="ECO:0007669"/>
    <property type="project" value="InterPro"/>
</dbReference>
<dbReference type="Gene3D" id="3.10.450.50">
    <property type="match status" value="1"/>
</dbReference>
<dbReference type="Pfam" id="PF07366">
    <property type="entry name" value="SnoaL"/>
    <property type="match status" value="1"/>
</dbReference>
<sequence>MRQAALPACLPYAQHRGAMTRHTTILMCALGWLSGCATMSPVERAAALEAQNKQRVRQLTEELYNLRKLDRIPEFIAEDFVDRSQGAPLNAVGPAFIRQQAEASFKTFPELKFDILHLVADGDLVLAHWKATAPAPQPLLLQGHSLYRLRDGKVVESWDISDRLSPLLQRGYKVVPPTL</sequence>
<dbReference type="InterPro" id="IPR032710">
    <property type="entry name" value="NTF2-like_dom_sf"/>
</dbReference>
<dbReference type="Proteomes" id="UP000321224">
    <property type="component" value="Unassembled WGS sequence"/>
</dbReference>
<reference evidence="1 2" key="1">
    <citation type="submission" date="2019-07" db="EMBL/GenBank/DDBJ databases">
        <title>Whole genome shotgun sequence of Myxococcus virescens NBRC 100334.</title>
        <authorList>
            <person name="Hosoyama A."/>
            <person name="Uohara A."/>
            <person name="Ohji S."/>
            <person name="Ichikawa N."/>
        </authorList>
    </citation>
    <scope>NUCLEOTIDE SEQUENCE [LARGE SCALE GENOMIC DNA]</scope>
    <source>
        <strain evidence="1 2">NBRC 100334</strain>
    </source>
</reference>
<evidence type="ECO:0000313" key="2">
    <source>
        <dbReference type="Proteomes" id="UP000321224"/>
    </source>
</evidence>
<evidence type="ECO:0008006" key="3">
    <source>
        <dbReference type="Google" id="ProtNLM"/>
    </source>
</evidence>
<proteinExistence type="predicted"/>
<name>A0A511HC39_9BACT</name>
<organism evidence="1 2">
    <name type="scientific">Myxococcus virescens</name>
    <dbReference type="NCBI Taxonomy" id="83456"/>
    <lineage>
        <taxon>Bacteria</taxon>
        <taxon>Pseudomonadati</taxon>
        <taxon>Myxococcota</taxon>
        <taxon>Myxococcia</taxon>
        <taxon>Myxococcales</taxon>
        <taxon>Cystobacterineae</taxon>
        <taxon>Myxococcaceae</taxon>
        <taxon>Myxococcus</taxon>
    </lineage>
</organism>
<accession>A0A511HC39</accession>
<comment type="caution">
    <text evidence="1">The sequence shown here is derived from an EMBL/GenBank/DDBJ whole genome shotgun (WGS) entry which is preliminary data.</text>
</comment>
<evidence type="ECO:0000313" key="1">
    <source>
        <dbReference type="EMBL" id="GEL70209.1"/>
    </source>
</evidence>
<dbReference type="AlphaFoldDB" id="A0A511HC39"/>
<dbReference type="EMBL" id="BJVY01000008">
    <property type="protein sequence ID" value="GEL70209.1"/>
    <property type="molecule type" value="Genomic_DNA"/>
</dbReference>
<gene>
    <name evidence="1" type="ORF">MVI01_19930</name>
</gene>
<dbReference type="SUPFAM" id="SSF54427">
    <property type="entry name" value="NTF2-like"/>
    <property type="match status" value="1"/>
</dbReference>
<protein>
    <recommendedName>
        <fullName evidence="3">SnoaL-like domain-containing protein</fullName>
    </recommendedName>
</protein>